<dbReference type="Proteomes" id="UP001597135">
    <property type="component" value="Unassembled WGS sequence"/>
</dbReference>
<proteinExistence type="predicted"/>
<evidence type="ECO:0000313" key="2">
    <source>
        <dbReference type="Proteomes" id="UP001597135"/>
    </source>
</evidence>
<dbReference type="RefSeq" id="WP_386801813.1">
    <property type="nucleotide sequence ID" value="NZ_JBHTMU010000006.1"/>
</dbReference>
<comment type="caution">
    <text evidence="1">The sequence shown here is derived from an EMBL/GenBank/DDBJ whole genome shotgun (WGS) entry which is preliminary data.</text>
</comment>
<gene>
    <name evidence="1" type="ORF">ACFQ4E_04865</name>
</gene>
<organism evidence="1 2">
    <name type="scientific">Litorisediminicola beolgyonensis</name>
    <dbReference type="NCBI Taxonomy" id="1173614"/>
    <lineage>
        <taxon>Bacteria</taxon>
        <taxon>Pseudomonadati</taxon>
        <taxon>Pseudomonadota</taxon>
        <taxon>Alphaproteobacteria</taxon>
        <taxon>Rhodobacterales</taxon>
        <taxon>Paracoccaceae</taxon>
        <taxon>Litorisediminicola</taxon>
    </lineage>
</organism>
<sequence>MFFGMTSPNAPSGLYIHLGLHRTGSSALQDCLHLNKAAIEDAGLLVSVARRDGAGQNPVRLRMPGPGEFGKNLHRLAFRRDRALRKRGITAANCAILSEENLIGNMSAALRERPYRLAGRRLAFLAEGLNAPIRRVLIVVRGYGPFAASLYRKRCEFNLMPPFSDLADGFLRSSRGWVDLIEDIRVGLAPEEMVVLRHEDQTPPLSVARHLAPSLVELSLTPLERRVNASVPDAALEALQEAFRRDENLSHEDRLELIDAHAGRDGPSIASIPPSLSATLEDRYMRDLDVIAAMPGVQMPDPRPAT</sequence>
<evidence type="ECO:0008006" key="3">
    <source>
        <dbReference type="Google" id="ProtNLM"/>
    </source>
</evidence>
<reference evidence="2" key="1">
    <citation type="journal article" date="2019" name="Int. J. Syst. Evol. Microbiol.">
        <title>The Global Catalogue of Microorganisms (GCM) 10K type strain sequencing project: providing services to taxonomists for standard genome sequencing and annotation.</title>
        <authorList>
            <consortium name="The Broad Institute Genomics Platform"/>
            <consortium name="The Broad Institute Genome Sequencing Center for Infectious Disease"/>
            <person name="Wu L."/>
            <person name="Ma J."/>
        </authorList>
    </citation>
    <scope>NUCLEOTIDE SEQUENCE [LARGE SCALE GENOMIC DNA]</scope>
    <source>
        <strain evidence="2">CCUG 62953</strain>
    </source>
</reference>
<evidence type="ECO:0000313" key="1">
    <source>
        <dbReference type="EMBL" id="MFD1341745.1"/>
    </source>
</evidence>
<accession>A0ABW3ZFE3</accession>
<dbReference type="EMBL" id="JBHTMU010000006">
    <property type="protein sequence ID" value="MFD1341745.1"/>
    <property type="molecule type" value="Genomic_DNA"/>
</dbReference>
<name>A0ABW3ZFE3_9RHOB</name>
<keyword evidence="2" id="KW-1185">Reference proteome</keyword>
<protein>
    <recommendedName>
        <fullName evidence="3">Sulfotransferase family protein</fullName>
    </recommendedName>
</protein>